<sequence length="973" mass="105613">MFNNSRIAKSVRLACAFGTALAISASGAAFAQEAQSEDDDVTVEKISVTGSRIARPELSTPAPIVTVGAAEIERFGSPDLGSILAELPAIAAGSTLIGNNNSNANAGLSSPDLRSLGATRTLTLVNGKRHVAGSPFSNAVDTGAIPAAMIDRIEVITGGASAIYGSDAVAGVVNVILRDDYEGVELRATGSTDTESIGARSHTLSLLTGATTDDGRGNVTFFASKSSINEVLIPELQQSANWGTIVNPDNTGEDDGIPDRLRVRNVGSEMINGFGVINPFDDSSRLTFTPGGMGTEQVMRDGTNSFAFGSFDQPYDSVFFTEDYENYIPDQDTITLASTFRYDLTDKMRFYGDMKYVDKDIAQQFQPSFSFGGLSINVEDNVYLDDATRQTLLNNGQTVVPMARFFDDIGNRSASNDRRLFRVVGGFEGYFTLANTDFDYDVYYTHGQTSNIRKTLNDLIPTNLNAALDSVYDPSTASFACRSQVPDAQGEGYEDPAEVNGDQCVPFNPFGFGNASSAAQDFVSGTVTREDELTQDMYGATVSFDSMNYFELPGGPVGIALGYEYREEEVTTITDEFTKAGFFTNAATPDSFGGYDVEEFFVEVRLPVLSDVFMARELSFDGAFRSAEYSHAGSADAWQVGFLWSPIEDVRLRGTIGEAVRAPNVDEAFSPLSPGFSNINDPCDADNITDDPDRAANCAALGIPAGFEANDNVSIDTLSGGNPDLFSEESESRTVGVVWTPTFIENLSVTLDWYDIEITDAITSVSAQDILDNCVDATGGPDVGFCSQIDRDPTTNDVMLVRSGFINASALTTSGLEMQIRYTTDLERFDLPGELRFNIQGNKVNELNEFAFQDRPDEINVEDGEVGDPSYQFRTIVDYRIDQWSVNYTSRFIDRSALFDVSPGGDTTEDTDISFVGSIWTHDVSVNYDLDDNMELFLGVRNVFNKVPPGYTFNPLYDLVGRRVNAGVTVRFE</sequence>
<comment type="subcellular location">
    <subcellularLocation>
        <location evidence="1 8">Cell outer membrane</location>
        <topology evidence="1 8">Multi-pass membrane protein</topology>
    </subcellularLocation>
</comment>
<dbReference type="InterPro" id="IPR039426">
    <property type="entry name" value="TonB-dep_rcpt-like"/>
</dbReference>
<evidence type="ECO:0000256" key="9">
    <source>
        <dbReference type="RuleBase" id="RU003357"/>
    </source>
</evidence>
<accession>A0A5B7YFY3</accession>
<evidence type="ECO:0000256" key="1">
    <source>
        <dbReference type="ARBA" id="ARBA00004571"/>
    </source>
</evidence>
<dbReference type="PANTHER" id="PTHR47234">
    <property type="match status" value="1"/>
</dbReference>
<keyword evidence="14" id="KW-1185">Reference proteome</keyword>
<keyword evidence="4 8" id="KW-0812">Transmembrane</keyword>
<dbReference type="PANTHER" id="PTHR47234:SF2">
    <property type="entry name" value="TONB-DEPENDENT RECEPTOR"/>
    <property type="match status" value="1"/>
</dbReference>
<evidence type="ECO:0000256" key="10">
    <source>
        <dbReference type="SAM" id="SignalP"/>
    </source>
</evidence>
<dbReference type="OrthoDB" id="176248at2"/>
<keyword evidence="2 8" id="KW-0813">Transport</keyword>
<dbReference type="InterPro" id="IPR012910">
    <property type="entry name" value="Plug_dom"/>
</dbReference>
<keyword evidence="6 8" id="KW-0472">Membrane</keyword>
<evidence type="ECO:0000256" key="7">
    <source>
        <dbReference type="ARBA" id="ARBA00023237"/>
    </source>
</evidence>
<evidence type="ECO:0000313" key="13">
    <source>
        <dbReference type="EMBL" id="QCZ94193.1"/>
    </source>
</evidence>
<name>A0A5B7YFY3_9ALTE</name>
<organism evidence="13 14">
    <name type="scientific">Salinimonas iocasae</name>
    <dbReference type="NCBI Taxonomy" id="2572577"/>
    <lineage>
        <taxon>Bacteria</taxon>
        <taxon>Pseudomonadati</taxon>
        <taxon>Pseudomonadota</taxon>
        <taxon>Gammaproteobacteria</taxon>
        <taxon>Alteromonadales</taxon>
        <taxon>Alteromonadaceae</taxon>
        <taxon>Alteromonas/Salinimonas group</taxon>
        <taxon>Salinimonas</taxon>
    </lineage>
</organism>
<dbReference type="Gene3D" id="2.40.170.20">
    <property type="entry name" value="TonB-dependent receptor, beta-barrel domain"/>
    <property type="match status" value="1"/>
</dbReference>
<evidence type="ECO:0000259" key="11">
    <source>
        <dbReference type="Pfam" id="PF00593"/>
    </source>
</evidence>
<comment type="similarity">
    <text evidence="8 9">Belongs to the TonB-dependent receptor family.</text>
</comment>
<evidence type="ECO:0000256" key="8">
    <source>
        <dbReference type="PROSITE-ProRule" id="PRU01360"/>
    </source>
</evidence>
<dbReference type="EMBL" id="CP039852">
    <property type="protein sequence ID" value="QCZ94193.1"/>
    <property type="molecule type" value="Genomic_DNA"/>
</dbReference>
<keyword evidence="7 8" id="KW-0998">Cell outer membrane</keyword>
<dbReference type="InterPro" id="IPR037066">
    <property type="entry name" value="Plug_dom_sf"/>
</dbReference>
<keyword evidence="5 9" id="KW-0798">TonB box</keyword>
<dbReference type="Pfam" id="PF00593">
    <property type="entry name" value="TonB_dep_Rec_b-barrel"/>
    <property type="match status" value="1"/>
</dbReference>
<dbReference type="KEGG" id="salk:FBQ74_12245"/>
<evidence type="ECO:0000256" key="4">
    <source>
        <dbReference type="ARBA" id="ARBA00022692"/>
    </source>
</evidence>
<evidence type="ECO:0000259" key="12">
    <source>
        <dbReference type="Pfam" id="PF07715"/>
    </source>
</evidence>
<dbReference type="GO" id="GO:0009279">
    <property type="term" value="C:cell outer membrane"/>
    <property type="evidence" value="ECO:0007669"/>
    <property type="project" value="UniProtKB-SubCell"/>
</dbReference>
<evidence type="ECO:0000256" key="6">
    <source>
        <dbReference type="ARBA" id="ARBA00023136"/>
    </source>
</evidence>
<evidence type="ECO:0000256" key="2">
    <source>
        <dbReference type="ARBA" id="ARBA00022448"/>
    </source>
</evidence>
<feature type="domain" description="TonB-dependent receptor plug" evidence="12">
    <location>
        <begin position="58"/>
        <end position="172"/>
    </location>
</feature>
<dbReference type="SUPFAM" id="SSF56935">
    <property type="entry name" value="Porins"/>
    <property type="match status" value="1"/>
</dbReference>
<evidence type="ECO:0000256" key="3">
    <source>
        <dbReference type="ARBA" id="ARBA00022452"/>
    </source>
</evidence>
<evidence type="ECO:0000256" key="5">
    <source>
        <dbReference type="ARBA" id="ARBA00023077"/>
    </source>
</evidence>
<keyword evidence="13" id="KW-0675">Receptor</keyword>
<gene>
    <name evidence="13" type="ORF">FBQ74_12245</name>
</gene>
<dbReference type="Pfam" id="PF07715">
    <property type="entry name" value="Plug"/>
    <property type="match status" value="1"/>
</dbReference>
<proteinExistence type="inferred from homology"/>
<keyword evidence="10" id="KW-0732">Signal</keyword>
<feature type="domain" description="TonB-dependent receptor-like beta-barrel" evidence="11">
    <location>
        <begin position="434"/>
        <end position="943"/>
    </location>
</feature>
<dbReference type="Proteomes" id="UP000304912">
    <property type="component" value="Chromosome"/>
</dbReference>
<dbReference type="RefSeq" id="WP_139756934.1">
    <property type="nucleotide sequence ID" value="NZ_CP039852.1"/>
</dbReference>
<dbReference type="AlphaFoldDB" id="A0A5B7YFY3"/>
<feature type="signal peptide" evidence="10">
    <location>
        <begin position="1"/>
        <end position="31"/>
    </location>
</feature>
<dbReference type="PROSITE" id="PS52016">
    <property type="entry name" value="TONB_DEPENDENT_REC_3"/>
    <property type="match status" value="1"/>
</dbReference>
<dbReference type="InterPro" id="IPR000531">
    <property type="entry name" value="Beta-barrel_TonB"/>
</dbReference>
<dbReference type="Gene3D" id="2.170.130.10">
    <property type="entry name" value="TonB-dependent receptor, plug domain"/>
    <property type="match status" value="1"/>
</dbReference>
<feature type="chain" id="PRO_5022763980" evidence="10">
    <location>
        <begin position="32"/>
        <end position="973"/>
    </location>
</feature>
<protein>
    <submittedName>
        <fullName evidence="13">TonB-dependent receptor</fullName>
    </submittedName>
</protein>
<reference evidence="13 14" key="1">
    <citation type="submission" date="2019-04" db="EMBL/GenBank/DDBJ databases">
        <title>Salinimonas iocasae sp. nov., a halophilic bacterium isolated from the outer tube casing of tubeworms in Okinawa Trough.</title>
        <authorList>
            <person name="Zhang H."/>
            <person name="Wang H."/>
            <person name="Li C."/>
        </authorList>
    </citation>
    <scope>NUCLEOTIDE SEQUENCE [LARGE SCALE GENOMIC DNA]</scope>
    <source>
        <strain evidence="13 14">KX18D6</strain>
    </source>
</reference>
<evidence type="ECO:0000313" key="14">
    <source>
        <dbReference type="Proteomes" id="UP000304912"/>
    </source>
</evidence>
<keyword evidence="3 8" id="KW-1134">Transmembrane beta strand</keyword>
<dbReference type="InterPro" id="IPR036942">
    <property type="entry name" value="Beta-barrel_TonB_sf"/>
</dbReference>